<evidence type="ECO:0000256" key="2">
    <source>
        <dbReference type="ARBA" id="ARBA00022603"/>
    </source>
</evidence>
<evidence type="ECO:0000256" key="1">
    <source>
        <dbReference type="ARBA" id="ARBA00012771"/>
    </source>
</evidence>
<evidence type="ECO:0000259" key="6">
    <source>
        <dbReference type="Pfam" id="PF05175"/>
    </source>
</evidence>
<feature type="domain" description="Methyltransferase small" evidence="6">
    <location>
        <begin position="119"/>
        <end position="197"/>
    </location>
</feature>
<dbReference type="InterPro" id="IPR019874">
    <property type="entry name" value="RF_methyltr_PrmC"/>
</dbReference>
<dbReference type="EC" id="2.1.1.297" evidence="1"/>
<dbReference type="PROSITE" id="PS00092">
    <property type="entry name" value="N6_MTASE"/>
    <property type="match status" value="1"/>
</dbReference>
<dbReference type="CDD" id="cd02440">
    <property type="entry name" value="AdoMet_MTases"/>
    <property type="match status" value="1"/>
</dbReference>
<dbReference type="AlphaFoldDB" id="A0A381TZS4"/>
<keyword evidence="2" id="KW-0489">Methyltransferase</keyword>
<dbReference type="InterPro" id="IPR040758">
    <property type="entry name" value="PrmC_N"/>
</dbReference>
<accession>A0A381TZS4</accession>
<dbReference type="NCBIfam" id="TIGR03534">
    <property type="entry name" value="RF_mod_PrmC"/>
    <property type="match status" value="1"/>
</dbReference>
<dbReference type="Gene3D" id="3.40.50.150">
    <property type="entry name" value="Vaccinia Virus protein VP39"/>
    <property type="match status" value="1"/>
</dbReference>
<protein>
    <recommendedName>
        <fullName evidence="1">peptide chain release factor N(5)-glutamine methyltransferase</fullName>
        <ecNumber evidence="1">2.1.1.297</ecNumber>
    </recommendedName>
</protein>
<dbReference type="InterPro" id="IPR029063">
    <property type="entry name" value="SAM-dependent_MTases_sf"/>
</dbReference>
<dbReference type="Pfam" id="PF05175">
    <property type="entry name" value="MTS"/>
    <property type="match status" value="1"/>
</dbReference>
<dbReference type="PANTHER" id="PTHR18895">
    <property type="entry name" value="HEMK METHYLTRANSFERASE"/>
    <property type="match status" value="1"/>
</dbReference>
<comment type="catalytic activity">
    <reaction evidence="5">
        <text>L-glutaminyl-[peptide chain release factor] + S-adenosyl-L-methionine = N(5)-methyl-L-glutaminyl-[peptide chain release factor] + S-adenosyl-L-homocysteine + H(+)</text>
        <dbReference type="Rhea" id="RHEA:42896"/>
        <dbReference type="Rhea" id="RHEA-COMP:10271"/>
        <dbReference type="Rhea" id="RHEA-COMP:10272"/>
        <dbReference type="ChEBI" id="CHEBI:15378"/>
        <dbReference type="ChEBI" id="CHEBI:30011"/>
        <dbReference type="ChEBI" id="CHEBI:57856"/>
        <dbReference type="ChEBI" id="CHEBI:59789"/>
        <dbReference type="ChEBI" id="CHEBI:61891"/>
        <dbReference type="EC" id="2.1.1.297"/>
    </reaction>
</comment>
<keyword evidence="4" id="KW-0949">S-adenosyl-L-methionine</keyword>
<dbReference type="PANTHER" id="PTHR18895:SF74">
    <property type="entry name" value="MTRF1L RELEASE FACTOR GLUTAMINE METHYLTRANSFERASE"/>
    <property type="match status" value="1"/>
</dbReference>
<gene>
    <name evidence="8" type="ORF">METZ01_LOCUS73812</name>
</gene>
<sequence>MTTKTVSTLIQAVTARFSAVGIEDPAINARLLIRQAFGLSAVQQLSNLSKTVPNNQLPLLESLVARRINREPLSYITGKTEFFKRQFTVDERVLIPRSESEQLVSQAINYVRERGIEHPRIADVCTGSGAIAISIALEMPSAEVFATDISSDALNVALMNARTLRAEVEFTQGNLLDPLQGKFDVIVSNPPYIQSDAIQSLEPEVSREPRIALDGGVDGQRIIVPLLEEIPKMLKASCSAAYIEIDPPIADSVLKTAQAKFPYAEVSILTDLAGLIRCISIE</sequence>
<dbReference type="Pfam" id="PF17827">
    <property type="entry name" value="PrmC_N"/>
    <property type="match status" value="1"/>
</dbReference>
<dbReference type="InterPro" id="IPR007848">
    <property type="entry name" value="Small_mtfrase_dom"/>
</dbReference>
<dbReference type="InterPro" id="IPR050320">
    <property type="entry name" value="N5-glutamine_MTase"/>
</dbReference>
<proteinExistence type="predicted"/>
<reference evidence="8" key="1">
    <citation type="submission" date="2018-05" db="EMBL/GenBank/DDBJ databases">
        <authorList>
            <person name="Lanie J.A."/>
            <person name="Ng W.-L."/>
            <person name="Kazmierczak K.M."/>
            <person name="Andrzejewski T.M."/>
            <person name="Davidsen T.M."/>
            <person name="Wayne K.J."/>
            <person name="Tettelin H."/>
            <person name="Glass J.I."/>
            <person name="Rusch D."/>
            <person name="Podicherti R."/>
            <person name="Tsui H.-C.T."/>
            <person name="Winkler M.E."/>
        </authorList>
    </citation>
    <scope>NUCLEOTIDE SEQUENCE</scope>
</reference>
<keyword evidence="3" id="KW-0808">Transferase</keyword>
<evidence type="ECO:0000256" key="3">
    <source>
        <dbReference type="ARBA" id="ARBA00022679"/>
    </source>
</evidence>
<evidence type="ECO:0000313" key="8">
    <source>
        <dbReference type="EMBL" id="SVA20958.1"/>
    </source>
</evidence>
<evidence type="ECO:0000259" key="7">
    <source>
        <dbReference type="Pfam" id="PF17827"/>
    </source>
</evidence>
<dbReference type="NCBIfam" id="TIGR00536">
    <property type="entry name" value="hemK_fam"/>
    <property type="match status" value="1"/>
</dbReference>
<feature type="domain" description="Release factor glutamine methyltransferase N-terminal" evidence="7">
    <location>
        <begin position="9"/>
        <end position="78"/>
    </location>
</feature>
<dbReference type="GO" id="GO:0102559">
    <property type="term" value="F:peptide chain release factor N(5)-glutamine methyltransferase activity"/>
    <property type="evidence" value="ECO:0007669"/>
    <property type="project" value="UniProtKB-EC"/>
</dbReference>
<feature type="non-terminal residue" evidence="8">
    <location>
        <position position="282"/>
    </location>
</feature>
<dbReference type="GO" id="GO:0032259">
    <property type="term" value="P:methylation"/>
    <property type="evidence" value="ECO:0007669"/>
    <property type="project" value="UniProtKB-KW"/>
</dbReference>
<evidence type="ECO:0000256" key="5">
    <source>
        <dbReference type="ARBA" id="ARBA00048391"/>
    </source>
</evidence>
<dbReference type="InterPro" id="IPR004556">
    <property type="entry name" value="HemK-like"/>
</dbReference>
<dbReference type="EMBL" id="UINC01005380">
    <property type="protein sequence ID" value="SVA20958.1"/>
    <property type="molecule type" value="Genomic_DNA"/>
</dbReference>
<dbReference type="SUPFAM" id="SSF53335">
    <property type="entry name" value="S-adenosyl-L-methionine-dependent methyltransferases"/>
    <property type="match status" value="1"/>
</dbReference>
<dbReference type="GO" id="GO:0003676">
    <property type="term" value="F:nucleic acid binding"/>
    <property type="evidence" value="ECO:0007669"/>
    <property type="project" value="InterPro"/>
</dbReference>
<evidence type="ECO:0000256" key="4">
    <source>
        <dbReference type="ARBA" id="ARBA00022691"/>
    </source>
</evidence>
<dbReference type="Gene3D" id="1.10.8.10">
    <property type="entry name" value="DNA helicase RuvA subunit, C-terminal domain"/>
    <property type="match status" value="1"/>
</dbReference>
<organism evidence="8">
    <name type="scientific">marine metagenome</name>
    <dbReference type="NCBI Taxonomy" id="408172"/>
    <lineage>
        <taxon>unclassified sequences</taxon>
        <taxon>metagenomes</taxon>
        <taxon>ecological metagenomes</taxon>
    </lineage>
</organism>
<name>A0A381TZS4_9ZZZZ</name>
<dbReference type="InterPro" id="IPR002052">
    <property type="entry name" value="DNA_methylase_N6_adenine_CS"/>
</dbReference>